<name>A0A6J6TSH4_9ZZZZ</name>
<sequence>MTWSTTPDALAFLDVAGAHLAGDRVAHDPLLTEADHWSSLEPPREDGLFGWWADDDTVTSACVLLPDHALLCSRLTGEQAVALAGLLPGAGTWGIDARDAETVTKALAGAGHDVRRLAERHLLRLEGPVRPRPAPPGRARRADERDLPLLHRWFAQFRARHPEDTSDREFVVDRPLADGGITLREVDGDPVAMASRTPFVAAATRLGLAFQPTAGHEHADAAREAAATDAAASGRGEVLALSSSDEQTEALNALGFVPRARRVVLGLRA</sequence>
<accession>A0A6J6TSH4</accession>
<organism evidence="1">
    <name type="scientific">freshwater metagenome</name>
    <dbReference type="NCBI Taxonomy" id="449393"/>
    <lineage>
        <taxon>unclassified sequences</taxon>
        <taxon>metagenomes</taxon>
        <taxon>ecological metagenomes</taxon>
    </lineage>
</organism>
<evidence type="ECO:0000313" key="1">
    <source>
        <dbReference type="EMBL" id="CAB4749199.1"/>
    </source>
</evidence>
<dbReference type="AlphaFoldDB" id="A0A6J6TSH4"/>
<reference evidence="1" key="1">
    <citation type="submission" date="2020-05" db="EMBL/GenBank/DDBJ databases">
        <authorList>
            <person name="Chiriac C."/>
            <person name="Salcher M."/>
            <person name="Ghai R."/>
            <person name="Kavagutti S V."/>
        </authorList>
    </citation>
    <scope>NUCLEOTIDE SEQUENCE</scope>
</reference>
<proteinExistence type="predicted"/>
<gene>
    <name evidence="1" type="ORF">UFOPK2761_01865</name>
</gene>
<protein>
    <submittedName>
        <fullName evidence="1">Unannotated protein</fullName>
    </submittedName>
</protein>
<dbReference type="EMBL" id="CAEZYQ010000013">
    <property type="protein sequence ID" value="CAB4749199.1"/>
    <property type="molecule type" value="Genomic_DNA"/>
</dbReference>